<dbReference type="Pfam" id="PF01594">
    <property type="entry name" value="AI-2E_transport"/>
    <property type="match status" value="1"/>
</dbReference>
<evidence type="ECO:0000256" key="6">
    <source>
        <dbReference type="SAM" id="MobiDB-lite"/>
    </source>
</evidence>
<name>A0A1P8WMJ4_9PLAN</name>
<evidence type="ECO:0000313" key="8">
    <source>
        <dbReference type="EMBL" id="APZ95274.1"/>
    </source>
</evidence>
<feature type="region of interest" description="Disordered" evidence="6">
    <location>
        <begin position="140"/>
        <end position="177"/>
    </location>
</feature>
<dbReference type="KEGG" id="fmr:Fuma_04930"/>
<feature type="transmembrane region" description="Helical" evidence="7">
    <location>
        <begin position="289"/>
        <end position="310"/>
    </location>
</feature>
<keyword evidence="5 7" id="KW-0472">Membrane</keyword>
<dbReference type="OrthoDB" id="9793390at2"/>
<feature type="transmembrane region" description="Helical" evidence="7">
    <location>
        <begin position="200"/>
        <end position="219"/>
    </location>
</feature>
<evidence type="ECO:0000313" key="9">
    <source>
        <dbReference type="Proteomes" id="UP000187735"/>
    </source>
</evidence>
<dbReference type="InterPro" id="IPR002549">
    <property type="entry name" value="AI-2E-like"/>
</dbReference>
<feature type="transmembrane region" description="Helical" evidence="7">
    <location>
        <begin position="73"/>
        <end position="93"/>
    </location>
</feature>
<organism evidence="8 9">
    <name type="scientific">Fuerstiella marisgermanici</name>
    <dbReference type="NCBI Taxonomy" id="1891926"/>
    <lineage>
        <taxon>Bacteria</taxon>
        <taxon>Pseudomonadati</taxon>
        <taxon>Planctomycetota</taxon>
        <taxon>Planctomycetia</taxon>
        <taxon>Planctomycetales</taxon>
        <taxon>Planctomycetaceae</taxon>
        <taxon>Fuerstiella</taxon>
    </lineage>
</organism>
<protein>
    <submittedName>
        <fullName evidence="8">Pheromone autoinducer 2 transporter</fullName>
    </submittedName>
</protein>
<evidence type="ECO:0000256" key="3">
    <source>
        <dbReference type="ARBA" id="ARBA00022692"/>
    </source>
</evidence>
<dbReference type="Proteomes" id="UP000187735">
    <property type="component" value="Chromosome"/>
</dbReference>
<dbReference type="PANTHER" id="PTHR21716">
    <property type="entry name" value="TRANSMEMBRANE PROTEIN"/>
    <property type="match status" value="1"/>
</dbReference>
<feature type="transmembrane region" description="Helical" evidence="7">
    <location>
        <begin position="316"/>
        <end position="339"/>
    </location>
</feature>
<evidence type="ECO:0000256" key="2">
    <source>
        <dbReference type="ARBA" id="ARBA00009773"/>
    </source>
</evidence>
<accession>A0A1P8WMJ4</accession>
<evidence type="ECO:0000256" key="1">
    <source>
        <dbReference type="ARBA" id="ARBA00004141"/>
    </source>
</evidence>
<dbReference type="AlphaFoldDB" id="A0A1P8WMJ4"/>
<dbReference type="GO" id="GO:0055085">
    <property type="term" value="P:transmembrane transport"/>
    <property type="evidence" value="ECO:0007669"/>
    <property type="project" value="TreeGrafter"/>
</dbReference>
<feature type="transmembrane region" description="Helical" evidence="7">
    <location>
        <begin position="21"/>
        <end position="53"/>
    </location>
</feature>
<evidence type="ECO:0000256" key="4">
    <source>
        <dbReference type="ARBA" id="ARBA00022989"/>
    </source>
</evidence>
<feature type="transmembrane region" description="Helical" evidence="7">
    <location>
        <begin position="351"/>
        <end position="375"/>
    </location>
</feature>
<dbReference type="GO" id="GO:0016020">
    <property type="term" value="C:membrane"/>
    <property type="evidence" value="ECO:0007669"/>
    <property type="project" value="UniProtKB-SubCell"/>
</dbReference>
<dbReference type="EMBL" id="CP017641">
    <property type="protein sequence ID" value="APZ95274.1"/>
    <property type="molecule type" value="Genomic_DNA"/>
</dbReference>
<dbReference type="RefSeq" id="WP_077026460.1">
    <property type="nucleotide sequence ID" value="NZ_CP017641.1"/>
</dbReference>
<feature type="transmembrane region" description="Helical" evidence="7">
    <location>
        <begin position="250"/>
        <end position="277"/>
    </location>
</feature>
<evidence type="ECO:0000256" key="7">
    <source>
        <dbReference type="SAM" id="Phobius"/>
    </source>
</evidence>
<evidence type="ECO:0000256" key="5">
    <source>
        <dbReference type="ARBA" id="ARBA00023136"/>
    </source>
</evidence>
<dbReference type="STRING" id="1891926.Fuma_04930"/>
<keyword evidence="9" id="KW-1185">Reference proteome</keyword>
<comment type="similarity">
    <text evidence="2">Belongs to the autoinducer-2 exporter (AI-2E) (TC 2.A.86) family.</text>
</comment>
<keyword evidence="4 7" id="KW-1133">Transmembrane helix</keyword>
<comment type="subcellular location">
    <subcellularLocation>
        <location evidence="1">Membrane</location>
        <topology evidence="1">Multi-pass membrane protein</topology>
    </subcellularLocation>
</comment>
<dbReference type="PANTHER" id="PTHR21716:SF62">
    <property type="entry name" value="TRANSPORT PROTEIN YDBI-RELATED"/>
    <property type="match status" value="1"/>
</dbReference>
<reference evidence="8 9" key="1">
    <citation type="journal article" date="2016" name="Front. Microbiol.">
        <title>Fuerstia marisgermanicae gen. nov., sp. nov., an Unusual Member of the Phylum Planctomycetes from the German Wadden Sea.</title>
        <authorList>
            <person name="Kohn T."/>
            <person name="Heuer A."/>
            <person name="Jogler M."/>
            <person name="Vollmers J."/>
            <person name="Boedeker C."/>
            <person name="Bunk B."/>
            <person name="Rast P."/>
            <person name="Borchert D."/>
            <person name="Glockner I."/>
            <person name="Freese H.M."/>
            <person name="Klenk H.P."/>
            <person name="Overmann J."/>
            <person name="Kaster A.K."/>
            <person name="Rohde M."/>
            <person name="Wiegand S."/>
            <person name="Jogler C."/>
        </authorList>
    </citation>
    <scope>NUCLEOTIDE SEQUENCE [LARGE SCALE GENOMIC DNA]</scope>
    <source>
        <strain evidence="8 9">NH11</strain>
    </source>
</reference>
<proteinExistence type="inferred from homology"/>
<sequence length="396" mass="41424">MTQPESDETFSQPARLSGATLLAATGIFAAVAAFVVAWEMFFILFLGILFGVFLTKSAGSLSRVLPLSYPARVGAVTTLLLVLAIGSLLIFGVRAGHQLADADKHLLAAQEKLEQAAADYPAVYSVLSSTPLIGRFLGPSESKTDDEADASSQPEDTKSAADAKSSAPSQTETSGLTSGTISKVAGTGLQAVFGLFQTSFGLAVNSLLIFFVGLFLSLAPETYRDGVVVLFPQPRRERTRDVLNIAGETLWHWLIGRGGSMLVTGLGAVALLTLAGVPMGAMLGLATGVLTFVPNIGSLVALILAILFALPMGQGTVAIVFVGYLVLQLVESYVITPLIQQQQVSLPPALLISFQALMGVLFGFLGAAVASPLLAACKTLTMEVYVKDVLGGEDER</sequence>
<keyword evidence="3 7" id="KW-0812">Transmembrane</keyword>
<gene>
    <name evidence="8" type="ORF">Fuma_04930</name>
</gene>